<evidence type="ECO:0000256" key="2">
    <source>
        <dbReference type="ARBA" id="ARBA00022801"/>
    </source>
</evidence>
<accession>A0A6J7DNT3</accession>
<dbReference type="GO" id="GO:0006508">
    <property type="term" value="P:proteolysis"/>
    <property type="evidence" value="ECO:0007669"/>
    <property type="project" value="InterPro"/>
</dbReference>
<dbReference type="Gene3D" id="3.40.710.10">
    <property type="entry name" value="DD-peptidase/beta-lactamase superfamily"/>
    <property type="match status" value="2"/>
</dbReference>
<proteinExistence type="inferred from homology"/>
<dbReference type="EMBL" id="CAFBLW010000020">
    <property type="protein sequence ID" value="CAB4872257.1"/>
    <property type="molecule type" value="Genomic_DNA"/>
</dbReference>
<dbReference type="SUPFAM" id="SSF56601">
    <property type="entry name" value="beta-lactamase/transpeptidase-like"/>
    <property type="match status" value="1"/>
</dbReference>
<dbReference type="InterPro" id="IPR000667">
    <property type="entry name" value="Peptidase_S13"/>
</dbReference>
<dbReference type="PANTHER" id="PTHR30023">
    <property type="entry name" value="D-ALANYL-D-ALANINE CARBOXYPEPTIDASE"/>
    <property type="match status" value="1"/>
</dbReference>
<reference evidence="3" key="1">
    <citation type="submission" date="2020-05" db="EMBL/GenBank/DDBJ databases">
        <authorList>
            <person name="Chiriac C."/>
            <person name="Salcher M."/>
            <person name="Ghai R."/>
            <person name="Kavagutti S V."/>
        </authorList>
    </citation>
    <scope>NUCLEOTIDE SEQUENCE</scope>
</reference>
<gene>
    <name evidence="3" type="ORF">UFOPK3461_00397</name>
</gene>
<name>A0A6J7DNT3_9ZZZZ</name>
<dbReference type="Pfam" id="PF02113">
    <property type="entry name" value="Peptidase_S13"/>
    <property type="match status" value="2"/>
</dbReference>
<dbReference type="GO" id="GO:0000270">
    <property type="term" value="P:peptidoglycan metabolic process"/>
    <property type="evidence" value="ECO:0007669"/>
    <property type="project" value="TreeGrafter"/>
</dbReference>
<dbReference type="PRINTS" id="PR00922">
    <property type="entry name" value="DADACBPTASE3"/>
</dbReference>
<comment type="similarity">
    <text evidence="1">Belongs to the peptidase S13 family.</text>
</comment>
<protein>
    <submittedName>
        <fullName evidence="3">Unannotated protein</fullName>
    </submittedName>
</protein>
<organism evidence="3">
    <name type="scientific">freshwater metagenome</name>
    <dbReference type="NCBI Taxonomy" id="449393"/>
    <lineage>
        <taxon>unclassified sequences</taxon>
        <taxon>metagenomes</taxon>
        <taxon>ecological metagenomes</taxon>
    </lineage>
</organism>
<dbReference type="AlphaFoldDB" id="A0A6J7DNT3"/>
<evidence type="ECO:0000256" key="1">
    <source>
        <dbReference type="ARBA" id="ARBA00006096"/>
    </source>
</evidence>
<keyword evidence="2" id="KW-0378">Hydrolase</keyword>
<sequence>MKNIKKAVPCLLLVALLLSAPQAEALDPGTAVSVFSNVATASTLHDPSVALIDATTGDFIFEANSNSPRKPASVLKILSATAAIKYLDSDQRFETKVFSSTQEKSAVIVGELDPWFSLRTIEAQKMHRTSVPTLATKIQGAVGKNRHRFTVYYSNLYPTDVANLKKYFRTKHRTIAFKKVTEEEALSKSLDEVFVSTSPTVKEITTWFLTWSDNVLAERMARFAARAGGFAFNDYGVSDTFKSILTDMEIDSSALNIHDASGLSKENRITAHLMGQLLFKIHKDPEFSTLINGLPVSGQTGTLRSRYLDTAPEAVGLVKAKTGTLSGTVSLAGYVESGDHEYIFVVIADKIARGSRASNRARATLDSLLGSIAAPLAESSTALSGSQTL</sequence>
<dbReference type="GO" id="GO:0004185">
    <property type="term" value="F:serine-type carboxypeptidase activity"/>
    <property type="evidence" value="ECO:0007669"/>
    <property type="project" value="InterPro"/>
</dbReference>
<dbReference type="InterPro" id="IPR012338">
    <property type="entry name" value="Beta-lactam/transpept-like"/>
</dbReference>
<dbReference type="PANTHER" id="PTHR30023:SF0">
    <property type="entry name" value="PENICILLIN-SENSITIVE CARBOXYPEPTIDASE A"/>
    <property type="match status" value="1"/>
</dbReference>
<evidence type="ECO:0000313" key="3">
    <source>
        <dbReference type="EMBL" id="CAB4872257.1"/>
    </source>
</evidence>